<sequence>MTTDATDPRTTDAAPFPSNRSAPYRFSDGYAQLRDPPGPLRLGTRYDGRQAWVVVIHEAARKLLASRFESADAHRTGFPFLTAGGRDMIGTNPTLFRMDDPEHARLRRMTISHYTVKRIKTISEFVEEVVLVFLRRMTISGPTADLVSQFLIGAGHMVICRLLGVPYEDHAFFQERSRVLLTLRSTPEEVRAAQDELLQYLARLARTKRERPDDAIISRLVARGEILREEDISDAMLLLIAGHATDANLTSMSLYALADRSEQYAALRADRSLVPGAVEDPLRYVAIADIATEDVPIRGRTIAAGNTQIAMGSSANLDHEYYEDPDALTARVEDLVHLAFGFGRHQCLGQNLARADQLREDLMTARNDPTLRLAVPVQSSARLEGTTIQGVNELPVTW</sequence>
<dbReference type="GO" id="GO:0004497">
    <property type="term" value="F:monooxygenase activity"/>
    <property type="evidence" value="ECO:0007669"/>
    <property type="project" value="UniProtKB-KW"/>
</dbReference>
<dbReference type="InterPro" id="IPR001128">
    <property type="entry name" value="Cyt_P450"/>
</dbReference>
<dbReference type="PANTHER" id="PTHR46696:SF1">
    <property type="entry name" value="CYTOCHROME P450 YJIB-RELATED"/>
    <property type="match status" value="1"/>
</dbReference>
<evidence type="ECO:0000256" key="2">
    <source>
        <dbReference type="RuleBase" id="RU000461"/>
    </source>
</evidence>
<gene>
    <name evidence="4" type="primary">P-450VD25</name>
</gene>
<name>Q59079_PSEAH</name>
<proteinExistence type="inferred from homology"/>
<accession>Q59796</accession>
<dbReference type="Gene3D" id="1.10.630.10">
    <property type="entry name" value="Cytochrome P450"/>
    <property type="match status" value="1"/>
</dbReference>
<organism evidence="4">
    <name type="scientific">Pseudonocardia autotrophica</name>
    <name type="common">Amycolata autotrophica</name>
    <name type="synonym">Nocardia autotrophica</name>
    <dbReference type="NCBI Taxonomy" id="2074"/>
    <lineage>
        <taxon>Bacteria</taxon>
        <taxon>Bacillati</taxon>
        <taxon>Actinomycetota</taxon>
        <taxon>Actinomycetes</taxon>
        <taxon>Pseudonocardiales</taxon>
        <taxon>Pseudonocardiaceae</taxon>
        <taxon>Pseudonocardia</taxon>
    </lineage>
</organism>
<dbReference type="PRINTS" id="PR00359">
    <property type="entry name" value="BP450"/>
</dbReference>
<keyword evidence="2" id="KW-0503">Monooxygenase</keyword>
<evidence type="ECO:0000256" key="3">
    <source>
        <dbReference type="SAM" id="MobiDB-lite"/>
    </source>
</evidence>
<dbReference type="InterPro" id="IPR036396">
    <property type="entry name" value="Cyt_P450_sf"/>
</dbReference>
<dbReference type="EMBL" id="D26543">
    <property type="protein sequence ID" value="BAA05541.1"/>
    <property type="molecule type" value="Genomic_DNA"/>
</dbReference>
<dbReference type="InterPro" id="IPR002397">
    <property type="entry name" value="Cyt_P450_B"/>
</dbReference>
<comment type="similarity">
    <text evidence="1 2">Belongs to the cytochrome P450 family.</text>
</comment>
<evidence type="ECO:0000313" key="4">
    <source>
        <dbReference type="EMBL" id="BAA05541.1"/>
    </source>
</evidence>
<feature type="compositionally biased region" description="Basic and acidic residues" evidence="3">
    <location>
        <begin position="1"/>
        <end position="10"/>
    </location>
</feature>
<dbReference type="GO" id="GO:0020037">
    <property type="term" value="F:heme binding"/>
    <property type="evidence" value="ECO:0007669"/>
    <property type="project" value="InterPro"/>
</dbReference>
<keyword evidence="2" id="KW-0560">Oxidoreductase</keyword>
<keyword evidence="2" id="KW-0408">Iron</keyword>
<dbReference type="AlphaFoldDB" id="Q59079"/>
<dbReference type="PANTHER" id="PTHR46696">
    <property type="entry name" value="P450, PUTATIVE (EUROFUNG)-RELATED"/>
    <property type="match status" value="1"/>
</dbReference>
<protein>
    <submittedName>
        <fullName evidence="4">VitaminD3 25-hydroxylase</fullName>
    </submittedName>
</protein>
<dbReference type="GO" id="GO:0005506">
    <property type="term" value="F:iron ion binding"/>
    <property type="evidence" value="ECO:0007669"/>
    <property type="project" value="InterPro"/>
</dbReference>
<dbReference type="GO" id="GO:0016705">
    <property type="term" value="F:oxidoreductase activity, acting on paired donors, with incorporation or reduction of molecular oxygen"/>
    <property type="evidence" value="ECO:0007669"/>
    <property type="project" value="InterPro"/>
</dbReference>
<dbReference type="SUPFAM" id="SSF48264">
    <property type="entry name" value="Cytochrome P450"/>
    <property type="match status" value="1"/>
</dbReference>
<dbReference type="PROSITE" id="PS00086">
    <property type="entry name" value="CYTOCHROME_P450"/>
    <property type="match status" value="1"/>
</dbReference>
<dbReference type="Pfam" id="PF00067">
    <property type="entry name" value="p450"/>
    <property type="match status" value="1"/>
</dbReference>
<keyword evidence="2" id="KW-0349">Heme</keyword>
<dbReference type="InterPro" id="IPR017972">
    <property type="entry name" value="Cyt_P450_CS"/>
</dbReference>
<accession>Q59079</accession>
<keyword evidence="2" id="KW-0479">Metal-binding</keyword>
<dbReference type="PIR" id="S47520">
    <property type="entry name" value="S47520"/>
</dbReference>
<feature type="region of interest" description="Disordered" evidence="3">
    <location>
        <begin position="1"/>
        <end position="30"/>
    </location>
</feature>
<reference evidence="4" key="1">
    <citation type="journal article" date="1994" name="Biochim. Biophys. Acta">
        <title>Cloning and nucleotide sequence of a bacterial cytochrome P-450VD25 gene encoding vitamin D-3 25-hydroxylase.</title>
        <authorList>
            <person name="Kawauchi H."/>
            <person name="Sasaki J."/>
            <person name="Adachi T."/>
            <person name="Hanada K."/>
            <person name="Beppu T."/>
            <person name="Horinouchi S."/>
        </authorList>
    </citation>
    <scope>NUCLEOTIDE SEQUENCE</scope>
</reference>
<evidence type="ECO:0000256" key="1">
    <source>
        <dbReference type="ARBA" id="ARBA00010617"/>
    </source>
</evidence>